<keyword evidence="1" id="KW-0243">Dynein</keyword>
<dbReference type="EnsemblMetazoa" id="XM_014397097.2">
    <property type="protein sequence ID" value="XP_014252583.1"/>
    <property type="gene ID" value="LOC106668403"/>
</dbReference>
<name>A0A8I6S380_CIMLE</name>
<keyword evidence="7" id="KW-1185">Reference proteome</keyword>
<organism evidence="6 7">
    <name type="scientific">Cimex lectularius</name>
    <name type="common">Bed bug</name>
    <name type="synonym">Acanthia lectularia</name>
    <dbReference type="NCBI Taxonomy" id="79782"/>
    <lineage>
        <taxon>Eukaryota</taxon>
        <taxon>Metazoa</taxon>
        <taxon>Ecdysozoa</taxon>
        <taxon>Arthropoda</taxon>
        <taxon>Hexapoda</taxon>
        <taxon>Insecta</taxon>
        <taxon>Pterygota</taxon>
        <taxon>Neoptera</taxon>
        <taxon>Paraneoptera</taxon>
        <taxon>Hemiptera</taxon>
        <taxon>Heteroptera</taxon>
        <taxon>Panheteroptera</taxon>
        <taxon>Cimicomorpha</taxon>
        <taxon>Cimicidae</taxon>
        <taxon>Cimex</taxon>
    </lineage>
</organism>
<evidence type="ECO:0000256" key="4">
    <source>
        <dbReference type="ARBA" id="ARBA00038114"/>
    </source>
</evidence>
<dbReference type="GeneID" id="106668403"/>
<protein>
    <submittedName>
        <fullName evidence="6">Uncharacterized protein</fullName>
    </submittedName>
</protein>
<evidence type="ECO:0000256" key="1">
    <source>
        <dbReference type="ARBA" id="ARBA00023017"/>
    </source>
</evidence>
<dbReference type="GO" id="GO:0005930">
    <property type="term" value="C:axoneme"/>
    <property type="evidence" value="ECO:0007669"/>
    <property type="project" value="TreeGrafter"/>
</dbReference>
<sequence>MSQKLITEEQTLLKFSEPFIVKNENEEKQNKCQDLAEMEGTDILEPKSKCFLKSKMFSDKEFKFPPFWKKKKVSSLVTDISSETRPILDVIAYPREWKEGDLTWRQEVSMDQFTRSEVLKLHENLDLRLKERCARGKGICAVRMELFAQVFERGMLLLRIRDEYNLTLSVHQALCEGSTSFGARKANLAEEDKNKNHNEIEKVKAEIAAINKNILDMDSKFLMLERRAEELRATQEKNHINEINFLKKTNQQLKAQLESIAAPKK</sequence>
<dbReference type="AlphaFoldDB" id="A0A8I6S380"/>
<accession>A0A8I6S380</accession>
<feature type="coiled-coil region" evidence="5">
    <location>
        <begin position="186"/>
        <end position="256"/>
    </location>
</feature>
<dbReference type="Proteomes" id="UP000494040">
    <property type="component" value="Unassembled WGS sequence"/>
</dbReference>
<evidence type="ECO:0000313" key="6">
    <source>
        <dbReference type="EnsemblMetazoa" id="XP_014252583.1"/>
    </source>
</evidence>
<evidence type="ECO:0000256" key="2">
    <source>
        <dbReference type="ARBA" id="ARBA00023054"/>
    </source>
</evidence>
<evidence type="ECO:0000256" key="5">
    <source>
        <dbReference type="SAM" id="Coils"/>
    </source>
</evidence>
<dbReference type="GO" id="GO:0030286">
    <property type="term" value="C:dynein complex"/>
    <property type="evidence" value="ECO:0007669"/>
    <property type="project" value="UniProtKB-KW"/>
</dbReference>
<comment type="similarity">
    <text evidence="4">Belongs to the inner dynein arm light chain family.</text>
</comment>
<dbReference type="GO" id="GO:0097546">
    <property type="term" value="C:ciliary base"/>
    <property type="evidence" value="ECO:0007669"/>
    <property type="project" value="TreeGrafter"/>
</dbReference>
<dbReference type="PANTHER" id="PTHR13183">
    <property type="entry name" value="AXONEMAL INNER ARM DYNEIN LIGHT CHAIN 28"/>
    <property type="match status" value="1"/>
</dbReference>
<dbReference type="RefSeq" id="XP_014252583.1">
    <property type="nucleotide sequence ID" value="XM_014397097.2"/>
</dbReference>
<keyword evidence="2 5" id="KW-0175">Coiled coil</keyword>
<dbReference type="PANTHER" id="PTHR13183:SF0">
    <property type="entry name" value="AXONEMAL DYNEIN LIGHT INTERMEDIATE POLYPEPTIDE 1"/>
    <property type="match status" value="1"/>
</dbReference>
<dbReference type="OrthoDB" id="273640at2759"/>
<dbReference type="GO" id="GO:0045504">
    <property type="term" value="F:dynein heavy chain binding"/>
    <property type="evidence" value="ECO:0007669"/>
    <property type="project" value="TreeGrafter"/>
</dbReference>
<evidence type="ECO:0000313" key="7">
    <source>
        <dbReference type="Proteomes" id="UP000494040"/>
    </source>
</evidence>
<dbReference type="Pfam" id="PF10211">
    <property type="entry name" value="Ax_dynein_light"/>
    <property type="match status" value="1"/>
</dbReference>
<reference evidence="6" key="1">
    <citation type="submission" date="2022-01" db="UniProtKB">
        <authorList>
            <consortium name="EnsemblMetazoa"/>
        </authorList>
    </citation>
    <scope>IDENTIFICATION</scope>
</reference>
<dbReference type="InterPro" id="IPR019347">
    <property type="entry name" value="Axonemal_dynein_light_chain"/>
</dbReference>
<proteinExistence type="inferred from homology"/>
<keyword evidence="3" id="KW-0505">Motor protein</keyword>
<evidence type="ECO:0000256" key="3">
    <source>
        <dbReference type="ARBA" id="ARBA00023175"/>
    </source>
</evidence>